<comment type="caution">
    <text evidence="2">The sequence shown here is derived from an EMBL/GenBank/DDBJ whole genome shotgun (WGS) entry which is preliminary data.</text>
</comment>
<gene>
    <name evidence="2" type="ORF">P3X46_008529</name>
</gene>
<keyword evidence="1" id="KW-0472">Membrane</keyword>
<dbReference type="InterPro" id="IPR052965">
    <property type="entry name" value="Pigment-catalase-like"/>
</dbReference>
<keyword evidence="1" id="KW-0812">Transmembrane</keyword>
<feature type="transmembrane region" description="Helical" evidence="1">
    <location>
        <begin position="219"/>
        <end position="241"/>
    </location>
</feature>
<dbReference type="Proteomes" id="UP001174677">
    <property type="component" value="Chromosome 5"/>
</dbReference>
<keyword evidence="3" id="KW-1185">Reference proteome</keyword>
<feature type="transmembrane region" description="Helical" evidence="1">
    <location>
        <begin position="71"/>
        <end position="92"/>
    </location>
</feature>
<protein>
    <recommendedName>
        <fullName evidence="4">Desiccation-related protein PCC13-62</fullName>
    </recommendedName>
</protein>
<keyword evidence="1" id="KW-1133">Transmembrane helix</keyword>
<organism evidence="2 3">
    <name type="scientific">Hevea brasiliensis</name>
    <name type="common">Para rubber tree</name>
    <name type="synonym">Siphonia brasiliensis</name>
    <dbReference type="NCBI Taxonomy" id="3981"/>
    <lineage>
        <taxon>Eukaryota</taxon>
        <taxon>Viridiplantae</taxon>
        <taxon>Streptophyta</taxon>
        <taxon>Embryophyta</taxon>
        <taxon>Tracheophyta</taxon>
        <taxon>Spermatophyta</taxon>
        <taxon>Magnoliopsida</taxon>
        <taxon>eudicotyledons</taxon>
        <taxon>Gunneridae</taxon>
        <taxon>Pentapetalae</taxon>
        <taxon>rosids</taxon>
        <taxon>fabids</taxon>
        <taxon>Malpighiales</taxon>
        <taxon>Euphorbiaceae</taxon>
        <taxon>Crotonoideae</taxon>
        <taxon>Micrandreae</taxon>
        <taxon>Hevea</taxon>
    </lineage>
</organism>
<evidence type="ECO:0000313" key="3">
    <source>
        <dbReference type="Proteomes" id="UP001174677"/>
    </source>
</evidence>
<sequence length="254" mass="28221">MGARKANLDPFMREIIKQFGLQHLGHLRVINKIVKGFPRLLLDLSAESFAEVINMAFGRPLSPPFDPYATGLNFLIASYFIPYVGLTGFVGANPKLQASLSKKIVAGLLAVEVGQDAVIRAFLNERAMEKVEPYGTTVGEFTGRLSELRNKLGHAGLKDKGLQIGGKGKIKGKILCWRQVLCWVWKKTSGDTQNFCMEVVMSTFLEVSSPGLMVALPDFVCTCTAMLDFLVFLGFFLSFFYTKIKNSFFFLLLL</sequence>
<evidence type="ECO:0000256" key="1">
    <source>
        <dbReference type="SAM" id="Phobius"/>
    </source>
</evidence>
<dbReference type="Pfam" id="PF13668">
    <property type="entry name" value="Ferritin_2"/>
    <property type="match status" value="1"/>
</dbReference>
<evidence type="ECO:0008006" key="4">
    <source>
        <dbReference type="Google" id="ProtNLM"/>
    </source>
</evidence>
<dbReference type="PANTHER" id="PTHR31694:SF12">
    <property type="entry name" value="DESICCATION-LIKE PROTEIN"/>
    <property type="match status" value="1"/>
</dbReference>
<accession>A0ABQ9MMF0</accession>
<dbReference type="PANTHER" id="PTHR31694">
    <property type="entry name" value="DESICCATION-LIKE PROTEIN"/>
    <property type="match status" value="1"/>
</dbReference>
<name>A0ABQ9MMF0_HEVBR</name>
<evidence type="ECO:0000313" key="2">
    <source>
        <dbReference type="EMBL" id="KAJ9180261.1"/>
    </source>
</evidence>
<dbReference type="EMBL" id="JARPOI010000005">
    <property type="protein sequence ID" value="KAJ9180261.1"/>
    <property type="molecule type" value="Genomic_DNA"/>
</dbReference>
<proteinExistence type="predicted"/>
<reference evidence="2" key="1">
    <citation type="journal article" date="2023" name="Plant Biotechnol. J.">
        <title>Chromosome-level wild Hevea brasiliensis genome provides new tools for genomic-assisted breeding and valuable loci to elevate rubber yield.</title>
        <authorList>
            <person name="Cheng H."/>
            <person name="Song X."/>
            <person name="Hu Y."/>
            <person name="Wu T."/>
            <person name="Yang Q."/>
            <person name="An Z."/>
            <person name="Feng S."/>
            <person name="Deng Z."/>
            <person name="Wu W."/>
            <person name="Zeng X."/>
            <person name="Tu M."/>
            <person name="Wang X."/>
            <person name="Huang H."/>
        </authorList>
    </citation>
    <scope>NUCLEOTIDE SEQUENCE</scope>
    <source>
        <strain evidence="2">MT/VB/25A 57/8</strain>
    </source>
</reference>